<name>A0ABD2P692_9CUCU</name>
<proteinExistence type="predicted"/>
<dbReference type="Proteomes" id="UP001516400">
    <property type="component" value="Unassembled WGS sequence"/>
</dbReference>
<dbReference type="SUPFAM" id="SSF57903">
    <property type="entry name" value="FYVE/PHD zinc finger"/>
    <property type="match status" value="1"/>
</dbReference>
<keyword evidence="2" id="KW-1185">Reference proteome</keyword>
<protein>
    <submittedName>
        <fullName evidence="1">Uncharacterized protein</fullName>
    </submittedName>
</protein>
<dbReference type="AlphaFoldDB" id="A0ABD2P692"/>
<reference evidence="1 2" key="1">
    <citation type="journal article" date="2021" name="BMC Biol.">
        <title>Horizontally acquired antibacterial genes associated with adaptive radiation of ladybird beetles.</title>
        <authorList>
            <person name="Li H.S."/>
            <person name="Tang X.F."/>
            <person name="Huang Y.H."/>
            <person name="Xu Z.Y."/>
            <person name="Chen M.L."/>
            <person name="Du X.Y."/>
            <person name="Qiu B.Y."/>
            <person name="Chen P.T."/>
            <person name="Zhang W."/>
            <person name="Slipinski A."/>
            <person name="Escalona H.E."/>
            <person name="Waterhouse R.M."/>
            <person name="Zwick A."/>
            <person name="Pang H."/>
        </authorList>
    </citation>
    <scope>NUCLEOTIDE SEQUENCE [LARGE SCALE GENOMIC DNA]</scope>
    <source>
        <strain evidence="1">SYSU2018</strain>
    </source>
</reference>
<dbReference type="InterPro" id="IPR011011">
    <property type="entry name" value="Znf_FYVE_PHD"/>
</dbReference>
<evidence type="ECO:0000313" key="1">
    <source>
        <dbReference type="EMBL" id="KAL3286462.1"/>
    </source>
</evidence>
<evidence type="ECO:0000313" key="2">
    <source>
        <dbReference type="Proteomes" id="UP001516400"/>
    </source>
</evidence>
<comment type="caution">
    <text evidence="1">The sequence shown here is derived from an EMBL/GenBank/DDBJ whole genome shotgun (WGS) entry which is preliminary data.</text>
</comment>
<dbReference type="EMBL" id="JABFTP020000185">
    <property type="protein sequence ID" value="KAL3286462.1"/>
    <property type="molecule type" value="Genomic_DNA"/>
</dbReference>
<accession>A0ABD2P692</accession>
<gene>
    <name evidence="1" type="ORF">HHI36_000968</name>
</gene>
<sequence length="132" mass="14507">MPSSCVVCDNAMRRNMPGVNCLSCSNQAHYSYVGFIYSELTKSSASGGVKWQCADCDGQPSGPRNVATSALGNGIEGKLDKIFSELSAIKKQQSEFITSLNYYGERIDDFEKKLDVVESLDNKMNLLNTEMD</sequence>
<organism evidence="1 2">
    <name type="scientific">Cryptolaemus montrouzieri</name>
    <dbReference type="NCBI Taxonomy" id="559131"/>
    <lineage>
        <taxon>Eukaryota</taxon>
        <taxon>Metazoa</taxon>
        <taxon>Ecdysozoa</taxon>
        <taxon>Arthropoda</taxon>
        <taxon>Hexapoda</taxon>
        <taxon>Insecta</taxon>
        <taxon>Pterygota</taxon>
        <taxon>Neoptera</taxon>
        <taxon>Endopterygota</taxon>
        <taxon>Coleoptera</taxon>
        <taxon>Polyphaga</taxon>
        <taxon>Cucujiformia</taxon>
        <taxon>Coccinelloidea</taxon>
        <taxon>Coccinellidae</taxon>
        <taxon>Scymninae</taxon>
        <taxon>Scymnini</taxon>
        <taxon>Cryptolaemus</taxon>
    </lineage>
</organism>